<organism evidence="1 2">
    <name type="scientific">Papaver nudicaule</name>
    <name type="common">Iceland poppy</name>
    <dbReference type="NCBI Taxonomy" id="74823"/>
    <lineage>
        <taxon>Eukaryota</taxon>
        <taxon>Viridiplantae</taxon>
        <taxon>Streptophyta</taxon>
        <taxon>Embryophyta</taxon>
        <taxon>Tracheophyta</taxon>
        <taxon>Spermatophyta</taxon>
        <taxon>Magnoliopsida</taxon>
        <taxon>Ranunculales</taxon>
        <taxon>Papaveraceae</taxon>
        <taxon>Papaveroideae</taxon>
        <taxon>Papaver</taxon>
    </lineage>
</organism>
<protein>
    <recommendedName>
        <fullName evidence="3">Vacuolar protein sorting-associated protein 62</fullName>
    </recommendedName>
</protein>
<dbReference type="PANTHER" id="PTHR48152:SF3">
    <property type="entry name" value="DUF946 FAMILY PROTEIN (DUF946)"/>
    <property type="match status" value="1"/>
</dbReference>
<reference evidence="1" key="1">
    <citation type="submission" date="2022-03" db="EMBL/GenBank/DDBJ databases">
        <title>A functionally conserved STORR gene fusion in Papaver species that diverged 16.8 million years ago.</title>
        <authorList>
            <person name="Catania T."/>
        </authorList>
    </citation>
    <scope>NUCLEOTIDE SEQUENCE</scope>
    <source>
        <strain evidence="1">S-191538</strain>
    </source>
</reference>
<evidence type="ECO:0000313" key="2">
    <source>
        <dbReference type="Proteomes" id="UP001177140"/>
    </source>
</evidence>
<evidence type="ECO:0008006" key="3">
    <source>
        <dbReference type="Google" id="ProtNLM"/>
    </source>
</evidence>
<gene>
    <name evidence="1" type="ORF">MKW94_000158</name>
</gene>
<dbReference type="Proteomes" id="UP001177140">
    <property type="component" value="Unassembled WGS sequence"/>
</dbReference>
<evidence type="ECO:0000313" key="1">
    <source>
        <dbReference type="EMBL" id="MCL7042588.1"/>
    </source>
</evidence>
<dbReference type="InterPro" id="IPR009291">
    <property type="entry name" value="Vps62"/>
</dbReference>
<dbReference type="PANTHER" id="PTHR48152">
    <property type="entry name" value="F1C9.34 PROTEIN"/>
    <property type="match status" value="1"/>
</dbReference>
<dbReference type="EMBL" id="JAJJMA010237133">
    <property type="protein sequence ID" value="MCL7042588.1"/>
    <property type="molecule type" value="Genomic_DNA"/>
</dbReference>
<accession>A0AA41VJV5</accession>
<dbReference type="Pfam" id="PF06101">
    <property type="entry name" value="Vps62"/>
    <property type="match status" value="1"/>
</dbReference>
<name>A0AA41VJV5_PAPNU</name>
<proteinExistence type="predicted"/>
<comment type="caution">
    <text evidence="1">The sequence shown here is derived from an EMBL/GenBank/DDBJ whole genome shotgun (WGS) entry which is preliminary data.</text>
</comment>
<keyword evidence="2" id="KW-1185">Reference proteome</keyword>
<dbReference type="AlphaFoldDB" id="A0AA41VJV5"/>
<sequence length="555" mass="61308">MGNCLSSPSTYISKKVVQLLPIETVFKLPAPLPVWPTGEGFANGSINLGGLEVCQVSNFTKIWATREGGLDNLGVTFFEPSQIPDGFLMLGCYNQPSSKSQFGWVLAGKDDAGDILQTPVDYTLVWSSESLKIKQNGNGYIWAPVPPEGYKAVGLMVTSSPEKPPLDKIRVVRSDFTEECEKDTWIWGDDKAAQSSKVNIYALRPKTRGSQAHGVCVGTFMTQVDGAASALSLSCLKNKQFSLSHMPNMDQINTIIQTYSPLVYLHPDEPFLPSSVSWFFNNGALLYKRGEESNPVRIDPTGSNLPQGGSNDGMYWLDLPTDGAAKGKVKKGDLQSSNAYFHIKPMLGATFTDISVWVFYPFNGAARAKVKFINIPLGKIGEHVGDWEHMTLRVSNFNGELWRVYYSEHSGGSWLNASEVEFVSGKNKIVAYSSLHGHAFYAKPGLVLQGNNDIGIRNDTSKSKIMMDTGVRFEMVSAEYLGSVVVEPPWLNFNRPWGPKINYDTREELKTVEKLLPGNLKTQFEKMVNSLPNEVFGEEGPLGPKMKNNWNGDEV</sequence>